<dbReference type="InterPro" id="IPR009493">
    <property type="entry name" value="P2_GpE"/>
</dbReference>
<reference evidence="1 2" key="1">
    <citation type="submission" date="2019-07" db="EMBL/GenBank/DDBJ databases">
        <title>Gilliamella genomes.</title>
        <authorList>
            <person name="Zheng H."/>
        </authorList>
    </citation>
    <scope>NUCLEOTIDE SEQUENCE [LARGE SCALE GENOMIC DNA]</scope>
    <source>
        <strain evidence="1 2">W8127</strain>
    </source>
</reference>
<accession>A0A556S916</accession>
<proteinExistence type="predicted"/>
<protein>
    <submittedName>
        <fullName evidence="1">GpE family phage tail protein</fullName>
    </submittedName>
</protein>
<sequence>MVFHWQPSAMFDFTLSELMEWREQARIRSGANE</sequence>
<dbReference type="Pfam" id="PF06528">
    <property type="entry name" value="Phage_P2_GpE"/>
    <property type="match status" value="1"/>
</dbReference>
<comment type="caution">
    <text evidence="1">The sequence shown here is derived from an EMBL/GenBank/DDBJ whole genome shotgun (WGS) entry which is preliminary data.</text>
</comment>
<gene>
    <name evidence="1" type="ORF">FPQ15_11130</name>
</gene>
<evidence type="ECO:0000313" key="2">
    <source>
        <dbReference type="Proteomes" id="UP000319483"/>
    </source>
</evidence>
<organism evidence="1 2">
    <name type="scientific">Gilliamella apicola</name>
    <dbReference type="NCBI Taxonomy" id="1196095"/>
    <lineage>
        <taxon>Bacteria</taxon>
        <taxon>Pseudomonadati</taxon>
        <taxon>Pseudomonadota</taxon>
        <taxon>Gammaproteobacteria</taxon>
        <taxon>Orbales</taxon>
        <taxon>Orbaceae</taxon>
        <taxon>Gilliamella</taxon>
    </lineage>
</organism>
<evidence type="ECO:0000313" key="1">
    <source>
        <dbReference type="EMBL" id="TSJ97652.1"/>
    </source>
</evidence>
<dbReference type="Proteomes" id="UP000319483">
    <property type="component" value="Unassembled WGS sequence"/>
</dbReference>
<name>A0A556S916_9GAMM</name>
<dbReference type="EMBL" id="VMHM01000015">
    <property type="protein sequence ID" value="TSJ97652.1"/>
    <property type="molecule type" value="Genomic_DNA"/>
</dbReference>
<dbReference type="AlphaFoldDB" id="A0A556S916"/>